<dbReference type="AlphaFoldDB" id="A0A1Y1IUC9"/>
<evidence type="ECO:0000313" key="2">
    <source>
        <dbReference type="Proteomes" id="UP000054558"/>
    </source>
</evidence>
<protein>
    <submittedName>
        <fullName evidence="1">Uncharacterized protein</fullName>
    </submittedName>
</protein>
<dbReference type="EMBL" id="DF238310">
    <property type="protein sequence ID" value="GAQ93209.1"/>
    <property type="molecule type" value="Genomic_DNA"/>
</dbReference>
<proteinExistence type="predicted"/>
<reference evidence="1 2" key="1">
    <citation type="journal article" date="2014" name="Nat. Commun.">
        <title>Klebsormidium flaccidum genome reveals primary factors for plant terrestrial adaptation.</title>
        <authorList>
            <person name="Hori K."/>
            <person name="Maruyama F."/>
            <person name="Fujisawa T."/>
            <person name="Togashi T."/>
            <person name="Yamamoto N."/>
            <person name="Seo M."/>
            <person name="Sato S."/>
            <person name="Yamada T."/>
            <person name="Mori H."/>
            <person name="Tajima N."/>
            <person name="Moriyama T."/>
            <person name="Ikeuchi M."/>
            <person name="Watanabe M."/>
            <person name="Wada H."/>
            <person name="Kobayashi K."/>
            <person name="Saito M."/>
            <person name="Masuda T."/>
            <person name="Sasaki-Sekimoto Y."/>
            <person name="Mashiguchi K."/>
            <person name="Awai K."/>
            <person name="Shimojima M."/>
            <person name="Masuda S."/>
            <person name="Iwai M."/>
            <person name="Nobusawa T."/>
            <person name="Narise T."/>
            <person name="Kondo S."/>
            <person name="Saito H."/>
            <person name="Sato R."/>
            <person name="Murakawa M."/>
            <person name="Ihara Y."/>
            <person name="Oshima-Yamada Y."/>
            <person name="Ohtaka K."/>
            <person name="Satoh M."/>
            <person name="Sonobe K."/>
            <person name="Ishii M."/>
            <person name="Ohtani R."/>
            <person name="Kanamori-Sato M."/>
            <person name="Honoki R."/>
            <person name="Miyazaki D."/>
            <person name="Mochizuki H."/>
            <person name="Umetsu J."/>
            <person name="Higashi K."/>
            <person name="Shibata D."/>
            <person name="Kamiya Y."/>
            <person name="Sato N."/>
            <person name="Nakamura Y."/>
            <person name="Tabata S."/>
            <person name="Ida S."/>
            <person name="Kurokawa K."/>
            <person name="Ohta H."/>
        </authorList>
    </citation>
    <scope>NUCLEOTIDE SEQUENCE [LARGE SCALE GENOMIC DNA]</scope>
    <source>
        <strain evidence="1 2">NIES-2285</strain>
    </source>
</reference>
<evidence type="ECO:0000313" key="1">
    <source>
        <dbReference type="EMBL" id="GAQ93209.1"/>
    </source>
</evidence>
<organism evidence="1 2">
    <name type="scientific">Klebsormidium nitens</name>
    <name type="common">Green alga</name>
    <name type="synonym">Ulothrix nitens</name>
    <dbReference type="NCBI Taxonomy" id="105231"/>
    <lineage>
        <taxon>Eukaryota</taxon>
        <taxon>Viridiplantae</taxon>
        <taxon>Streptophyta</taxon>
        <taxon>Klebsormidiophyceae</taxon>
        <taxon>Klebsormidiales</taxon>
        <taxon>Klebsormidiaceae</taxon>
        <taxon>Klebsormidium</taxon>
    </lineage>
</organism>
<sequence length="114" mass="11714">MSFQTAEEHLGEWSMRSLQVGNSERGVARSSATAACNGSAARLVSGLVELLGGLIALLLSRPLTGTTHHSSVRLLGADCGRAVELIVPLVGLIAGCGPAVGLIESPLLGLLWNL</sequence>
<dbReference type="Proteomes" id="UP000054558">
    <property type="component" value="Unassembled WGS sequence"/>
</dbReference>
<gene>
    <name evidence="1" type="ORF">KFL_013610010</name>
</gene>
<keyword evidence="2" id="KW-1185">Reference proteome</keyword>
<accession>A0A1Y1IUC9</accession>
<name>A0A1Y1IUC9_KLENI</name>